<dbReference type="GO" id="GO:0051301">
    <property type="term" value="P:cell division"/>
    <property type="evidence" value="ECO:0007669"/>
    <property type="project" value="UniProtKB-KW"/>
</dbReference>
<gene>
    <name evidence="17" type="ORF">B0T24DRAFT_650263</name>
</gene>
<name>A0AAE0K6V8_9PEZI</name>
<dbReference type="SUPFAM" id="SSF109925">
    <property type="entry name" value="Lissencephaly-1 protein (Lis-1, PAF-AH alpha) N-terminal domain"/>
    <property type="match status" value="1"/>
</dbReference>
<accession>A0AAE0K6V8</accession>
<evidence type="ECO:0000256" key="13">
    <source>
        <dbReference type="ARBA" id="ARBA00039789"/>
    </source>
</evidence>
<sequence length="342" mass="37768">MNRVLTSRQADELHKSILAYLTANTLSTTATTLREELSLGEDVFDTEKAAKYQGLLEKKWTSTVHLQKKVMDLEFRSVALQFELERSTSASLSKRKQDPTSWLPRSPPRHSQESHQAAVSCLTFHPVFSSLTSSELEKTPKGHTRAVQDVDFRGPRGDEYKNIRTLTGHNHSVNTVRFVTGRPRSENLLVSTSGDKTLRDISAADSESKLVMVGHENGIRYYAFAPPASYSNIAALAGKKKPPPPTSTAEFMATGSRDKTIKLDPAVRYWDLGDDGRCVKVLADAHGQFITCLRWAPGIAKKAADQGGEDTGPLEKTALSEVQIRRLVATASVDKVVRIFTD</sequence>
<keyword evidence="6" id="KW-0493">Microtubule</keyword>
<feature type="domain" description="PAC1-like LisH-like dimerisation" evidence="16">
    <location>
        <begin position="7"/>
        <end position="42"/>
    </location>
</feature>
<dbReference type="GO" id="GO:0005874">
    <property type="term" value="C:microtubule"/>
    <property type="evidence" value="ECO:0007669"/>
    <property type="project" value="UniProtKB-KW"/>
</dbReference>
<dbReference type="AlphaFoldDB" id="A0AAE0K6V8"/>
<keyword evidence="10" id="KW-0206">Cytoskeleton</keyword>
<evidence type="ECO:0000259" key="16">
    <source>
        <dbReference type="Pfam" id="PF24951"/>
    </source>
</evidence>
<dbReference type="Proteomes" id="UP001287356">
    <property type="component" value="Unassembled WGS sequence"/>
</dbReference>
<evidence type="ECO:0000256" key="11">
    <source>
        <dbReference type="ARBA" id="ARBA00023306"/>
    </source>
</evidence>
<feature type="region of interest" description="Disordered" evidence="15">
    <location>
        <begin position="89"/>
        <end position="116"/>
    </location>
</feature>
<keyword evidence="18" id="KW-1185">Reference proteome</keyword>
<evidence type="ECO:0000256" key="10">
    <source>
        <dbReference type="ARBA" id="ARBA00023212"/>
    </source>
</evidence>
<evidence type="ECO:0000256" key="8">
    <source>
        <dbReference type="ARBA" id="ARBA00022776"/>
    </source>
</evidence>
<dbReference type="FunFam" id="1.20.960.30:FF:000002">
    <property type="entry name" value="Platelet-activating factor acetylhydrolase ib"/>
    <property type="match status" value="1"/>
</dbReference>
<evidence type="ECO:0000256" key="6">
    <source>
        <dbReference type="ARBA" id="ARBA00022701"/>
    </source>
</evidence>
<organism evidence="17 18">
    <name type="scientific">Lasiosphaeria ovina</name>
    <dbReference type="NCBI Taxonomy" id="92902"/>
    <lineage>
        <taxon>Eukaryota</taxon>
        <taxon>Fungi</taxon>
        <taxon>Dikarya</taxon>
        <taxon>Ascomycota</taxon>
        <taxon>Pezizomycotina</taxon>
        <taxon>Sordariomycetes</taxon>
        <taxon>Sordariomycetidae</taxon>
        <taxon>Sordariales</taxon>
        <taxon>Lasiosphaeriaceae</taxon>
        <taxon>Lasiosphaeria</taxon>
    </lineage>
</organism>
<keyword evidence="8" id="KW-0498">Mitosis</keyword>
<keyword evidence="9" id="KW-0175">Coiled coil</keyword>
<evidence type="ECO:0000313" key="18">
    <source>
        <dbReference type="Proteomes" id="UP001287356"/>
    </source>
</evidence>
<dbReference type="InterPro" id="IPR001680">
    <property type="entry name" value="WD40_rpt"/>
</dbReference>
<keyword evidence="7" id="KW-0677">Repeat</keyword>
<dbReference type="PANTHER" id="PTHR22847">
    <property type="entry name" value="WD40 REPEAT PROTEIN"/>
    <property type="match status" value="1"/>
</dbReference>
<dbReference type="EMBL" id="JAULSN010000005">
    <property type="protein sequence ID" value="KAK3371199.1"/>
    <property type="molecule type" value="Genomic_DNA"/>
</dbReference>
<dbReference type="Gene3D" id="1.20.960.30">
    <property type="match status" value="1"/>
</dbReference>
<comment type="function">
    <text evidence="14">Involved in mitochondrial fission. Acts as an adapter protein required to form mitochondrial fission complexes. Formation of these complexes is required to promote constriction and fission of the mitochondrial compartment at a late step in mitochondrial division.</text>
</comment>
<evidence type="ECO:0000256" key="2">
    <source>
        <dbReference type="ARBA" id="ARBA00022448"/>
    </source>
</evidence>
<dbReference type="SUPFAM" id="SSF50978">
    <property type="entry name" value="WD40 repeat-like"/>
    <property type="match status" value="1"/>
</dbReference>
<evidence type="ECO:0000256" key="12">
    <source>
        <dbReference type="ARBA" id="ARBA00038415"/>
    </source>
</evidence>
<evidence type="ECO:0000256" key="7">
    <source>
        <dbReference type="ARBA" id="ARBA00022737"/>
    </source>
</evidence>
<evidence type="ECO:0000256" key="9">
    <source>
        <dbReference type="ARBA" id="ARBA00023054"/>
    </source>
</evidence>
<proteinExistence type="inferred from homology"/>
<dbReference type="Pfam" id="PF00400">
    <property type="entry name" value="WD40"/>
    <property type="match status" value="1"/>
</dbReference>
<evidence type="ECO:0000256" key="1">
    <source>
        <dbReference type="ARBA" id="ARBA00004245"/>
    </source>
</evidence>
<comment type="caution">
    <text evidence="17">The sequence shown here is derived from an EMBL/GenBank/DDBJ whole genome shotgun (WGS) entry which is preliminary data.</text>
</comment>
<comment type="similarity">
    <text evidence="12">Belongs to the WD repeat MDV1/CAF4 family.</text>
</comment>
<evidence type="ECO:0000256" key="4">
    <source>
        <dbReference type="ARBA" id="ARBA00022574"/>
    </source>
</evidence>
<dbReference type="InterPro" id="IPR015943">
    <property type="entry name" value="WD40/YVTN_repeat-like_dom_sf"/>
</dbReference>
<dbReference type="Gene3D" id="2.130.10.10">
    <property type="entry name" value="YVTN repeat-like/Quinoprotein amine dehydrogenase"/>
    <property type="match status" value="1"/>
</dbReference>
<keyword evidence="5" id="KW-0132">Cell division</keyword>
<dbReference type="InterPro" id="IPR037190">
    <property type="entry name" value="LIS1_N"/>
</dbReference>
<protein>
    <recommendedName>
        <fullName evidence="13">Mitochondrial division protein 1</fullName>
    </recommendedName>
</protein>
<keyword evidence="3" id="KW-0963">Cytoplasm</keyword>
<keyword evidence="2" id="KW-0813">Transport</keyword>
<evidence type="ECO:0000256" key="5">
    <source>
        <dbReference type="ARBA" id="ARBA00022618"/>
    </source>
</evidence>
<evidence type="ECO:0000256" key="15">
    <source>
        <dbReference type="SAM" id="MobiDB-lite"/>
    </source>
</evidence>
<dbReference type="InterPro" id="IPR056795">
    <property type="entry name" value="PAC1-like_LisH-like_dom"/>
</dbReference>
<dbReference type="GO" id="GO:1990234">
    <property type="term" value="C:transferase complex"/>
    <property type="evidence" value="ECO:0007669"/>
    <property type="project" value="UniProtKB-ARBA"/>
</dbReference>
<evidence type="ECO:0000256" key="3">
    <source>
        <dbReference type="ARBA" id="ARBA00022490"/>
    </source>
</evidence>
<evidence type="ECO:0000256" key="14">
    <source>
        <dbReference type="ARBA" id="ARBA00043913"/>
    </source>
</evidence>
<evidence type="ECO:0000313" key="17">
    <source>
        <dbReference type="EMBL" id="KAK3371199.1"/>
    </source>
</evidence>
<keyword evidence="4" id="KW-0853">WD repeat</keyword>
<comment type="subcellular location">
    <subcellularLocation>
        <location evidence="1">Cytoplasm</location>
        <location evidence="1">Cytoskeleton</location>
    </subcellularLocation>
</comment>
<keyword evidence="11" id="KW-0131">Cell cycle</keyword>
<dbReference type="InterPro" id="IPR036322">
    <property type="entry name" value="WD40_repeat_dom_sf"/>
</dbReference>
<reference evidence="17" key="2">
    <citation type="submission" date="2023-06" db="EMBL/GenBank/DDBJ databases">
        <authorList>
            <consortium name="Lawrence Berkeley National Laboratory"/>
            <person name="Haridas S."/>
            <person name="Hensen N."/>
            <person name="Bonometti L."/>
            <person name="Westerberg I."/>
            <person name="Brannstrom I.O."/>
            <person name="Guillou S."/>
            <person name="Cros-Aarteil S."/>
            <person name="Calhoun S."/>
            <person name="Kuo A."/>
            <person name="Mondo S."/>
            <person name="Pangilinan J."/>
            <person name="Riley R."/>
            <person name="Labutti K."/>
            <person name="Andreopoulos B."/>
            <person name="Lipzen A."/>
            <person name="Chen C."/>
            <person name="Yanf M."/>
            <person name="Daum C."/>
            <person name="Ng V."/>
            <person name="Clum A."/>
            <person name="Steindorff A."/>
            <person name="Ohm R."/>
            <person name="Martin F."/>
            <person name="Silar P."/>
            <person name="Natvig D."/>
            <person name="Lalanne C."/>
            <person name="Gautier V."/>
            <person name="Ament-Velasquez S.L."/>
            <person name="Kruys A."/>
            <person name="Hutchinson M.I."/>
            <person name="Powell A.J."/>
            <person name="Barry K."/>
            <person name="Miller A.N."/>
            <person name="Grigoriev I.V."/>
            <person name="Debuchy R."/>
            <person name="Gladieux P."/>
            <person name="Thoren M.H."/>
            <person name="Johannesson H."/>
        </authorList>
    </citation>
    <scope>NUCLEOTIDE SEQUENCE</scope>
    <source>
        <strain evidence="17">CBS 958.72</strain>
    </source>
</reference>
<reference evidence="17" key="1">
    <citation type="journal article" date="2023" name="Mol. Phylogenet. Evol.">
        <title>Genome-scale phylogeny and comparative genomics of the fungal order Sordariales.</title>
        <authorList>
            <person name="Hensen N."/>
            <person name="Bonometti L."/>
            <person name="Westerberg I."/>
            <person name="Brannstrom I.O."/>
            <person name="Guillou S."/>
            <person name="Cros-Aarteil S."/>
            <person name="Calhoun S."/>
            <person name="Haridas S."/>
            <person name="Kuo A."/>
            <person name="Mondo S."/>
            <person name="Pangilinan J."/>
            <person name="Riley R."/>
            <person name="LaButti K."/>
            <person name="Andreopoulos B."/>
            <person name="Lipzen A."/>
            <person name="Chen C."/>
            <person name="Yan M."/>
            <person name="Daum C."/>
            <person name="Ng V."/>
            <person name="Clum A."/>
            <person name="Steindorff A."/>
            <person name="Ohm R.A."/>
            <person name="Martin F."/>
            <person name="Silar P."/>
            <person name="Natvig D.O."/>
            <person name="Lalanne C."/>
            <person name="Gautier V."/>
            <person name="Ament-Velasquez S.L."/>
            <person name="Kruys A."/>
            <person name="Hutchinson M.I."/>
            <person name="Powell A.J."/>
            <person name="Barry K."/>
            <person name="Miller A.N."/>
            <person name="Grigoriev I.V."/>
            <person name="Debuchy R."/>
            <person name="Gladieux P."/>
            <person name="Hiltunen Thoren M."/>
            <person name="Johannesson H."/>
        </authorList>
    </citation>
    <scope>NUCLEOTIDE SEQUENCE</scope>
    <source>
        <strain evidence="17">CBS 958.72</strain>
    </source>
</reference>
<dbReference type="Pfam" id="PF24951">
    <property type="entry name" value="LisH_PAC1"/>
    <property type="match status" value="1"/>
</dbReference>
<dbReference type="SMART" id="SM00320">
    <property type="entry name" value="WD40"/>
    <property type="match status" value="4"/>
</dbReference>
<dbReference type="PANTHER" id="PTHR22847:SF637">
    <property type="entry name" value="WD REPEAT DOMAIN 5B"/>
    <property type="match status" value="1"/>
</dbReference>